<organism evidence="1 2">
    <name type="scientific">Ferrimicrobium acidiphilum</name>
    <dbReference type="NCBI Taxonomy" id="121039"/>
    <lineage>
        <taxon>Bacteria</taxon>
        <taxon>Bacillati</taxon>
        <taxon>Actinomycetota</taxon>
        <taxon>Acidimicrobiia</taxon>
        <taxon>Acidimicrobiales</taxon>
        <taxon>Acidimicrobiaceae</taxon>
        <taxon>Ferrimicrobium</taxon>
    </lineage>
</organism>
<dbReference type="SUPFAM" id="SSF52540">
    <property type="entry name" value="P-loop containing nucleoside triphosphate hydrolases"/>
    <property type="match status" value="1"/>
</dbReference>
<dbReference type="Gene3D" id="3.40.50.300">
    <property type="entry name" value="P-loop containing nucleotide triphosphate hydrolases"/>
    <property type="match status" value="1"/>
</dbReference>
<dbReference type="InterPro" id="IPR027417">
    <property type="entry name" value="P-loop_NTPase"/>
</dbReference>
<dbReference type="EMBL" id="JBFSHR010000036">
    <property type="protein sequence ID" value="MEX6430119.1"/>
    <property type="molecule type" value="Genomic_DNA"/>
</dbReference>
<dbReference type="Proteomes" id="UP001560267">
    <property type="component" value="Unassembled WGS sequence"/>
</dbReference>
<evidence type="ECO:0000313" key="2">
    <source>
        <dbReference type="Proteomes" id="UP001560267"/>
    </source>
</evidence>
<name>A0ABV3Y4M5_9ACTN</name>
<keyword evidence="2" id="KW-1185">Reference proteome</keyword>
<dbReference type="RefSeq" id="WP_369084653.1">
    <property type="nucleotide sequence ID" value="NZ_JBFSHR010000036.1"/>
</dbReference>
<proteinExistence type="predicted"/>
<comment type="caution">
    <text evidence="1">The sequence shown here is derived from an EMBL/GenBank/DDBJ whole genome shotgun (WGS) entry which is preliminary data.</text>
</comment>
<sequence>MTAAVPRASLIVFQSARNVLKQCSGKLVREHPLAALLGLLVNRDNIPLVGSNRTPVGSDQLSGLLNQVYNKSAPFDEEMGPSAVMRRAGFGDMALPSGNEWRNAFGSQKGLGCFARDYELQSISFRHADRNDCIHRTQGVNGDRCDLSPGQNPNSYTVCKSVDEHAGEVPKLLQIISGGGNSYGYRMVMPDGGDLKKLLSTQKGDRVPLWPFLVAFYAGSSCRFANGVVTADQLYSDLGMTTSDAGALFDTAIQKEENWKIVQMTEPYLLACLRRRLFEQGFSITFADLINYYLSLKPRGFVILSGISGTGKSQLPRLFAGAILQRSDPPLANFQPVPVRPGWNDVADLMGYYNSIHGGFEPGPALEAFKKASDAKDTHGTTPVFLLLDELNLSRVEHYFADFLSVMESRHENDGVWITDPLRIAAGRTGTLNFVGQSANAQPFVDSVDADLPIPENLFVVGTVNIDESTQGISNKVLDRANTIELENVDFSPPEPPEPDDYQHADLHVLAHHLVDRRYRAYEQAVAAHQAELATVTQHLTELNEVLKGWRLHFGIRIRNEVCTYMAYAYDFCEQAKAIQLDLEGFDDSTAFDRQVLQKILPRISGTREELQLGPRGNLFEQLTALLNAWGAQESVSKLDNMKVQEFANFWEA</sequence>
<evidence type="ECO:0000313" key="1">
    <source>
        <dbReference type="EMBL" id="MEX6430119.1"/>
    </source>
</evidence>
<accession>A0ABV3Y4M5</accession>
<protein>
    <submittedName>
        <fullName evidence="1">McrB family protein</fullName>
    </submittedName>
</protein>
<reference evidence="1 2" key="1">
    <citation type="submission" date="2024-07" db="EMBL/GenBank/DDBJ databases">
        <title>Draft Genome Sequence of Ferrimicrobium acidiphilum Strain YE2023, Isolated from a Pulp of Bioleach Reactor.</title>
        <authorList>
            <person name="Elkina Y.A."/>
            <person name="Bulaeva A.G."/>
            <person name="Beletsky A.V."/>
            <person name="Mardanov A.V."/>
        </authorList>
    </citation>
    <scope>NUCLEOTIDE SEQUENCE [LARGE SCALE GENOMIC DNA]</scope>
    <source>
        <strain evidence="1 2">YE2023</strain>
    </source>
</reference>
<gene>
    <name evidence="1" type="ORF">AB6A68_09770</name>
</gene>